<dbReference type="eggNOG" id="ENOG502S470">
    <property type="taxonomic scope" value="Eukaryota"/>
</dbReference>
<organism evidence="2 3">
    <name type="scientific">Drosophila virilis</name>
    <name type="common">Fruit fly</name>
    <dbReference type="NCBI Taxonomy" id="7244"/>
    <lineage>
        <taxon>Eukaryota</taxon>
        <taxon>Metazoa</taxon>
        <taxon>Ecdysozoa</taxon>
        <taxon>Arthropoda</taxon>
        <taxon>Hexapoda</taxon>
        <taxon>Insecta</taxon>
        <taxon>Pterygota</taxon>
        <taxon>Neoptera</taxon>
        <taxon>Endopterygota</taxon>
        <taxon>Diptera</taxon>
        <taxon>Brachycera</taxon>
        <taxon>Muscomorpha</taxon>
        <taxon>Ephydroidea</taxon>
        <taxon>Drosophilidae</taxon>
        <taxon>Drosophila</taxon>
    </lineage>
</organism>
<dbReference type="FunCoup" id="A0A0Q9W0M6">
    <property type="interactions" value="25"/>
</dbReference>
<dbReference type="OrthoDB" id="8186944at2759"/>
<evidence type="ECO:0000313" key="3">
    <source>
        <dbReference type="Proteomes" id="UP000008792"/>
    </source>
</evidence>
<keyword evidence="1" id="KW-0812">Transmembrane</keyword>
<keyword evidence="1" id="KW-1133">Transmembrane helix</keyword>
<protein>
    <submittedName>
        <fullName evidence="2">Uncharacterized protein, isoform C</fullName>
    </submittedName>
</protein>
<name>A0A0Q9W0M6_DROVI</name>
<dbReference type="Proteomes" id="UP000008792">
    <property type="component" value="Unassembled WGS sequence"/>
</dbReference>
<dbReference type="STRING" id="7244.A0A0Q9W0M6"/>
<feature type="transmembrane region" description="Helical" evidence="1">
    <location>
        <begin position="269"/>
        <end position="291"/>
    </location>
</feature>
<sequence length="390" mass="43908">MLSDGAWPKSRRLSCFHTPFIHIVHICTHLLLHGLVGSRVDSNSNEQSCQVVFLHTCSLVKRASAATHIHSRCRYLALFLFLALARSPLFSRARALAPIRVKTRRFSRFSAARADGHSHAERTVSLDVAHPKSRPSIRKMSYSAERALSFFYPFIIVSSLICCITSAVAWTHWRYVLNACPDTNCGCVLHGRTTYNSFEGGNIAYCHYATYGLILPLIFAVVLGVYHGYRMCIGKGKRKAGTTTIRQRSGDMVVVTTESELTPDSLSPYYWLPATVISVIMAVYQLIYAAIFTDGFEVTCKQYRESLLKEIQGVGNIVPVIKARLSCAAVFDFMDYLVESISYERRRYGRINTAACLYFTLVLAWFALFAWIAICVINIVNLRRTRAARV</sequence>
<proteinExistence type="predicted"/>
<feature type="transmembrane region" description="Helical" evidence="1">
    <location>
        <begin position="357"/>
        <end position="380"/>
    </location>
</feature>
<feature type="transmembrane region" description="Helical" evidence="1">
    <location>
        <begin position="208"/>
        <end position="229"/>
    </location>
</feature>
<feature type="transmembrane region" description="Helical" evidence="1">
    <location>
        <begin position="147"/>
        <end position="170"/>
    </location>
</feature>
<dbReference type="InParanoid" id="A0A0Q9W0M6"/>
<evidence type="ECO:0000313" key="2">
    <source>
        <dbReference type="EMBL" id="KRF78616.1"/>
    </source>
</evidence>
<dbReference type="EMBL" id="CH940652">
    <property type="protein sequence ID" value="KRF78616.1"/>
    <property type="molecule type" value="Genomic_DNA"/>
</dbReference>
<accession>A0A0Q9W0M6</accession>
<reference evidence="2 3" key="1">
    <citation type="journal article" date="2007" name="Nature">
        <title>Evolution of genes and genomes on the Drosophila phylogeny.</title>
        <authorList>
            <consortium name="Drosophila 12 Genomes Consortium"/>
            <person name="Clark A.G."/>
            <person name="Eisen M.B."/>
            <person name="Smith D.R."/>
            <person name="Bergman C.M."/>
            <person name="Oliver B."/>
            <person name="Markow T.A."/>
            <person name="Kaufman T.C."/>
            <person name="Kellis M."/>
            <person name="Gelbart W."/>
            <person name="Iyer V.N."/>
            <person name="Pollard D.A."/>
            <person name="Sackton T.B."/>
            <person name="Larracuente A.M."/>
            <person name="Singh N.D."/>
            <person name="Abad J.P."/>
            <person name="Abt D.N."/>
            <person name="Adryan B."/>
            <person name="Aguade M."/>
            <person name="Akashi H."/>
            <person name="Anderson W.W."/>
            <person name="Aquadro C.F."/>
            <person name="Ardell D.H."/>
            <person name="Arguello R."/>
            <person name="Artieri C.G."/>
            <person name="Barbash D.A."/>
            <person name="Barker D."/>
            <person name="Barsanti P."/>
            <person name="Batterham P."/>
            <person name="Batzoglou S."/>
            <person name="Begun D."/>
            <person name="Bhutkar A."/>
            <person name="Blanco E."/>
            <person name="Bosak S.A."/>
            <person name="Bradley R.K."/>
            <person name="Brand A.D."/>
            <person name="Brent M.R."/>
            <person name="Brooks A.N."/>
            <person name="Brown R.H."/>
            <person name="Butlin R.K."/>
            <person name="Caggese C."/>
            <person name="Calvi B.R."/>
            <person name="Bernardo de Carvalho A."/>
            <person name="Caspi A."/>
            <person name="Castrezana S."/>
            <person name="Celniker S.E."/>
            <person name="Chang J.L."/>
            <person name="Chapple C."/>
            <person name="Chatterji S."/>
            <person name="Chinwalla A."/>
            <person name="Civetta A."/>
            <person name="Clifton S.W."/>
            <person name="Comeron J.M."/>
            <person name="Costello J.C."/>
            <person name="Coyne J.A."/>
            <person name="Daub J."/>
            <person name="David R.G."/>
            <person name="Delcher A.L."/>
            <person name="Delehaunty K."/>
            <person name="Do C.B."/>
            <person name="Ebling H."/>
            <person name="Edwards K."/>
            <person name="Eickbush T."/>
            <person name="Evans J.D."/>
            <person name="Filipski A."/>
            <person name="Findeiss S."/>
            <person name="Freyhult E."/>
            <person name="Fulton L."/>
            <person name="Fulton R."/>
            <person name="Garcia A.C."/>
            <person name="Gardiner A."/>
            <person name="Garfield D.A."/>
            <person name="Garvin B.E."/>
            <person name="Gibson G."/>
            <person name="Gilbert D."/>
            <person name="Gnerre S."/>
            <person name="Godfrey J."/>
            <person name="Good R."/>
            <person name="Gotea V."/>
            <person name="Gravely B."/>
            <person name="Greenberg A.J."/>
            <person name="Griffiths-Jones S."/>
            <person name="Gross S."/>
            <person name="Guigo R."/>
            <person name="Gustafson E.A."/>
            <person name="Haerty W."/>
            <person name="Hahn M.W."/>
            <person name="Halligan D.L."/>
            <person name="Halpern A.L."/>
            <person name="Halter G.M."/>
            <person name="Han M.V."/>
            <person name="Heger A."/>
            <person name="Hillier L."/>
            <person name="Hinrichs A.S."/>
            <person name="Holmes I."/>
            <person name="Hoskins R.A."/>
            <person name="Hubisz M.J."/>
            <person name="Hultmark D."/>
            <person name="Huntley M.A."/>
            <person name="Jaffe D.B."/>
            <person name="Jagadeeshan S."/>
            <person name="Jeck W.R."/>
            <person name="Johnson J."/>
            <person name="Jones C.D."/>
            <person name="Jordan W.C."/>
            <person name="Karpen G.H."/>
            <person name="Kataoka E."/>
            <person name="Keightley P.D."/>
            <person name="Kheradpour P."/>
            <person name="Kirkness E.F."/>
            <person name="Koerich L.B."/>
            <person name="Kristiansen K."/>
            <person name="Kudrna D."/>
            <person name="Kulathinal R.J."/>
            <person name="Kumar S."/>
            <person name="Kwok R."/>
            <person name="Lander E."/>
            <person name="Langley C.H."/>
            <person name="Lapoint R."/>
            <person name="Lazzaro B.P."/>
            <person name="Lee S.J."/>
            <person name="Levesque L."/>
            <person name="Li R."/>
            <person name="Lin C.F."/>
            <person name="Lin M.F."/>
            <person name="Lindblad-Toh K."/>
            <person name="Llopart A."/>
            <person name="Long M."/>
            <person name="Low L."/>
            <person name="Lozovsky E."/>
            <person name="Lu J."/>
            <person name="Luo M."/>
            <person name="Machado C.A."/>
            <person name="Makalowski W."/>
            <person name="Marzo M."/>
            <person name="Matsuda M."/>
            <person name="Matzkin L."/>
            <person name="McAllister B."/>
            <person name="McBride C.S."/>
            <person name="McKernan B."/>
            <person name="McKernan K."/>
            <person name="Mendez-Lago M."/>
            <person name="Minx P."/>
            <person name="Mollenhauer M.U."/>
            <person name="Montooth K."/>
            <person name="Mount S.M."/>
            <person name="Mu X."/>
            <person name="Myers E."/>
            <person name="Negre B."/>
            <person name="Newfeld S."/>
            <person name="Nielsen R."/>
            <person name="Noor M.A."/>
            <person name="O'Grady P."/>
            <person name="Pachter L."/>
            <person name="Papaceit M."/>
            <person name="Parisi M.J."/>
            <person name="Parisi M."/>
            <person name="Parts L."/>
            <person name="Pedersen J.S."/>
            <person name="Pesole G."/>
            <person name="Phillippy A.M."/>
            <person name="Ponting C.P."/>
            <person name="Pop M."/>
            <person name="Porcelli D."/>
            <person name="Powell J.R."/>
            <person name="Prohaska S."/>
            <person name="Pruitt K."/>
            <person name="Puig M."/>
            <person name="Quesneville H."/>
            <person name="Ram K.R."/>
            <person name="Rand D."/>
            <person name="Rasmussen M.D."/>
            <person name="Reed L.K."/>
            <person name="Reenan R."/>
            <person name="Reily A."/>
            <person name="Remington K.A."/>
            <person name="Rieger T.T."/>
            <person name="Ritchie M.G."/>
            <person name="Robin C."/>
            <person name="Rogers Y.H."/>
            <person name="Rohde C."/>
            <person name="Rozas J."/>
            <person name="Rubenfield M.J."/>
            <person name="Ruiz A."/>
            <person name="Russo S."/>
            <person name="Salzberg S.L."/>
            <person name="Sanchez-Gracia A."/>
            <person name="Saranga D.J."/>
            <person name="Sato H."/>
            <person name="Schaeffer S.W."/>
            <person name="Schatz M.C."/>
            <person name="Schlenke T."/>
            <person name="Schwartz R."/>
            <person name="Segarra C."/>
            <person name="Singh R.S."/>
            <person name="Sirot L."/>
            <person name="Sirota M."/>
            <person name="Sisneros N.B."/>
            <person name="Smith C.D."/>
            <person name="Smith T.F."/>
            <person name="Spieth J."/>
            <person name="Stage D.E."/>
            <person name="Stark A."/>
            <person name="Stephan W."/>
            <person name="Strausberg R.L."/>
            <person name="Strempel S."/>
            <person name="Sturgill D."/>
            <person name="Sutton G."/>
            <person name="Sutton G.G."/>
            <person name="Tao W."/>
            <person name="Teichmann S."/>
            <person name="Tobari Y.N."/>
            <person name="Tomimura Y."/>
            <person name="Tsolas J.M."/>
            <person name="Valente V.L."/>
            <person name="Venter E."/>
            <person name="Venter J.C."/>
            <person name="Vicario S."/>
            <person name="Vieira F.G."/>
            <person name="Vilella A.J."/>
            <person name="Villasante A."/>
            <person name="Walenz B."/>
            <person name="Wang J."/>
            <person name="Wasserman M."/>
            <person name="Watts T."/>
            <person name="Wilson D."/>
            <person name="Wilson R.K."/>
            <person name="Wing R.A."/>
            <person name="Wolfner M.F."/>
            <person name="Wong A."/>
            <person name="Wong G.K."/>
            <person name="Wu C.I."/>
            <person name="Wu G."/>
            <person name="Yamamoto D."/>
            <person name="Yang H.P."/>
            <person name="Yang S.P."/>
            <person name="Yorke J.A."/>
            <person name="Yoshida K."/>
            <person name="Zdobnov E."/>
            <person name="Zhang P."/>
            <person name="Zhang Y."/>
            <person name="Zimin A.V."/>
            <person name="Baldwin J."/>
            <person name="Abdouelleil A."/>
            <person name="Abdulkadir J."/>
            <person name="Abebe A."/>
            <person name="Abera B."/>
            <person name="Abreu J."/>
            <person name="Acer S.C."/>
            <person name="Aftuck L."/>
            <person name="Alexander A."/>
            <person name="An P."/>
            <person name="Anderson E."/>
            <person name="Anderson S."/>
            <person name="Arachi H."/>
            <person name="Azer M."/>
            <person name="Bachantsang P."/>
            <person name="Barry A."/>
            <person name="Bayul T."/>
            <person name="Berlin A."/>
            <person name="Bessette D."/>
            <person name="Bloom T."/>
            <person name="Blye J."/>
            <person name="Boguslavskiy L."/>
            <person name="Bonnet C."/>
            <person name="Boukhgalter B."/>
            <person name="Bourzgui I."/>
            <person name="Brown A."/>
            <person name="Cahill P."/>
            <person name="Channer S."/>
            <person name="Cheshatsang Y."/>
            <person name="Chuda L."/>
            <person name="Citroen M."/>
            <person name="Collymore A."/>
            <person name="Cooke P."/>
            <person name="Costello M."/>
            <person name="D'Aco K."/>
            <person name="Daza R."/>
            <person name="De Haan G."/>
            <person name="DeGray S."/>
            <person name="DeMaso C."/>
            <person name="Dhargay N."/>
            <person name="Dooley K."/>
            <person name="Dooley E."/>
            <person name="Doricent M."/>
            <person name="Dorje P."/>
            <person name="Dorjee K."/>
            <person name="Dupes A."/>
            <person name="Elong R."/>
            <person name="Falk J."/>
            <person name="Farina A."/>
            <person name="Faro S."/>
            <person name="Ferguson D."/>
            <person name="Fisher S."/>
            <person name="Foley C.D."/>
            <person name="Franke A."/>
            <person name="Friedrich D."/>
            <person name="Gadbois L."/>
            <person name="Gearin G."/>
            <person name="Gearin C.R."/>
            <person name="Giannoukos G."/>
            <person name="Goode T."/>
            <person name="Graham J."/>
            <person name="Grandbois E."/>
            <person name="Grewal S."/>
            <person name="Gyaltsen K."/>
            <person name="Hafez N."/>
            <person name="Hagos B."/>
            <person name="Hall J."/>
            <person name="Henson C."/>
            <person name="Hollinger A."/>
            <person name="Honan T."/>
            <person name="Huard M.D."/>
            <person name="Hughes L."/>
            <person name="Hurhula B."/>
            <person name="Husby M.E."/>
            <person name="Kamat A."/>
            <person name="Kanga B."/>
            <person name="Kashin S."/>
            <person name="Khazanovich D."/>
            <person name="Kisner P."/>
            <person name="Lance K."/>
            <person name="Lara M."/>
            <person name="Lee W."/>
            <person name="Lennon N."/>
            <person name="Letendre F."/>
            <person name="LeVine R."/>
            <person name="Lipovsky A."/>
            <person name="Liu X."/>
            <person name="Liu J."/>
            <person name="Liu S."/>
            <person name="Lokyitsang T."/>
            <person name="Lokyitsang Y."/>
            <person name="Lubonja R."/>
            <person name="Lui A."/>
            <person name="MacDonald P."/>
            <person name="Magnisalis V."/>
            <person name="Maru K."/>
            <person name="Matthews C."/>
            <person name="McCusker W."/>
            <person name="McDonough S."/>
            <person name="Mehta T."/>
            <person name="Meldrim J."/>
            <person name="Meneus L."/>
            <person name="Mihai O."/>
            <person name="Mihalev A."/>
            <person name="Mihova T."/>
            <person name="Mittelman R."/>
            <person name="Mlenga V."/>
            <person name="Montmayeur A."/>
            <person name="Mulrain L."/>
            <person name="Navidi A."/>
            <person name="Naylor J."/>
            <person name="Negash T."/>
            <person name="Nguyen T."/>
            <person name="Nguyen N."/>
            <person name="Nicol R."/>
            <person name="Norbu C."/>
            <person name="Norbu N."/>
            <person name="Novod N."/>
            <person name="O'Neill B."/>
            <person name="Osman S."/>
            <person name="Markiewicz E."/>
            <person name="Oyono O.L."/>
            <person name="Patti C."/>
            <person name="Phunkhang P."/>
            <person name="Pierre F."/>
            <person name="Priest M."/>
            <person name="Raghuraman S."/>
            <person name="Rege F."/>
            <person name="Reyes R."/>
            <person name="Rise C."/>
            <person name="Rogov P."/>
            <person name="Ross K."/>
            <person name="Ryan E."/>
            <person name="Settipalli S."/>
            <person name="Shea T."/>
            <person name="Sherpa N."/>
            <person name="Shi L."/>
            <person name="Shih D."/>
            <person name="Sparrow T."/>
            <person name="Spaulding J."/>
            <person name="Stalker J."/>
            <person name="Stange-Thomann N."/>
            <person name="Stavropoulos S."/>
            <person name="Stone C."/>
            <person name="Strader C."/>
            <person name="Tesfaye S."/>
            <person name="Thomson T."/>
            <person name="Thoulutsang Y."/>
            <person name="Thoulutsang D."/>
            <person name="Topham K."/>
            <person name="Topping I."/>
            <person name="Tsamla T."/>
            <person name="Vassiliev H."/>
            <person name="Vo A."/>
            <person name="Wangchuk T."/>
            <person name="Wangdi T."/>
            <person name="Weiand M."/>
            <person name="Wilkinson J."/>
            <person name="Wilson A."/>
            <person name="Yadav S."/>
            <person name="Young G."/>
            <person name="Yu Q."/>
            <person name="Zembek L."/>
            <person name="Zhong D."/>
            <person name="Zimmer A."/>
            <person name="Zwirko Z."/>
            <person name="Jaffe D.B."/>
            <person name="Alvarez P."/>
            <person name="Brockman W."/>
            <person name="Butler J."/>
            <person name="Chin C."/>
            <person name="Gnerre S."/>
            <person name="Grabherr M."/>
            <person name="Kleber M."/>
            <person name="Mauceli E."/>
            <person name="MacCallum I."/>
        </authorList>
    </citation>
    <scope>NUCLEOTIDE SEQUENCE [LARGE SCALE GENOMIC DNA]</scope>
    <source>
        <strain evidence="3">Tucson 15010-1051.87</strain>
    </source>
</reference>
<evidence type="ECO:0000256" key="1">
    <source>
        <dbReference type="SAM" id="Phobius"/>
    </source>
</evidence>
<keyword evidence="1" id="KW-0472">Membrane</keyword>
<dbReference type="AlphaFoldDB" id="A0A0Q9W0M6"/>
<keyword evidence="3" id="KW-1185">Reference proteome</keyword>
<gene>
    <name evidence="2" type="primary">Dvir\GJ10557</name>
    <name evidence="2" type="ORF">Dvir_GJ10557</name>
</gene>